<feature type="compositionally biased region" description="Basic residues" evidence="2">
    <location>
        <begin position="539"/>
        <end position="549"/>
    </location>
</feature>
<dbReference type="CDD" id="cd18433">
    <property type="entry name" value="BRCT_Rad4_rpt3"/>
    <property type="match status" value="1"/>
</dbReference>
<evidence type="ECO:0000313" key="6">
    <source>
        <dbReference type="Proteomes" id="UP000230605"/>
    </source>
</evidence>
<sequence length="794" mass="87441">MAAQNDLDQLPLQGVVLCCTSLAQDVRTHLADMAIQMGATHKLDLTSEVTHLIVGSITTPKYRYVAKERPDIKVLAPEFVESVRDAWIEGGEVEVHKFEEEHRLKTFAGLELCLTGFSDVVQRKELERVSQEQGAKWSADLTKQVTHLIAAKPEGAKYMHAKQWGITVVSLKWYEDSLMRGMALDESYYACEIPLEDQGIGAFRTMRKRTSLGKREREASGLTGASDDKGRKRLRKSASMRLGEQSQDLWQSMSQHEVQVDNTVANVWNEMNDESQTLRDSIGPGLKSRPGNAVEFIEREPAERPKGLFSGIFILIHGFDPTKTEKLRTVVSANGATVVSTAEELGNAPENQYFKSQCLLVPHAQPTELPVLPPGTMLVTEWWVERCLHFKQELNPDQDSLSQPLQDKLITDFAGLVISSTGFNSVDLRMSAETINLMGAQYEEQLSSTTSVLICASAAMKKEKAFYAAKHNIPVVRQEWLWDSLQAKTKQSFEPYRLDLSQYNFSQFSQPTNSSATSDNLGPRGARDQVRRGEEMVHSKRLSNTRKRQPTPSLVLKPTASNQARSTKASRSAGPFVLEDSDDDAVIVAHDDPPHAVLTKAEMSRPLREISPNKSAGPVEPVPEVEKPQAEPTPKSPTHRHSPVKDVQKLTSDLAALVRHRIGSMGQEGSSEPQKRKHRPLGRNLSGTTLSNASSRVFPADSAMLSEGCEADGFAAHTNSESAPPGTQLGYDSPDAEAARIQMSKKMGVAVEENTGVRMASMGTVKDSESLHRSHMGAAAAAGGRTKARSRTKT</sequence>
<dbReference type="InterPro" id="IPR001357">
    <property type="entry name" value="BRCT_dom"/>
</dbReference>
<dbReference type="Pfam" id="PF12738">
    <property type="entry name" value="PTCB-BRCT"/>
    <property type="match status" value="3"/>
</dbReference>
<dbReference type="InterPro" id="IPR036420">
    <property type="entry name" value="BRCT_dom_sf"/>
</dbReference>
<evidence type="ECO:0000313" key="7">
    <source>
        <dbReference type="Proteomes" id="UP001302367"/>
    </source>
</evidence>
<dbReference type="Proteomes" id="UP001302367">
    <property type="component" value="Chromosome 3"/>
</dbReference>
<organism evidence="4 6">
    <name type="scientific">Cercospora beticola</name>
    <name type="common">Sugarbeet leaf spot fungus</name>
    <dbReference type="NCBI Taxonomy" id="122368"/>
    <lineage>
        <taxon>Eukaryota</taxon>
        <taxon>Fungi</taxon>
        <taxon>Dikarya</taxon>
        <taxon>Ascomycota</taxon>
        <taxon>Pezizomycotina</taxon>
        <taxon>Dothideomycetes</taxon>
        <taxon>Dothideomycetidae</taxon>
        <taxon>Mycosphaerellales</taxon>
        <taxon>Mycosphaerellaceae</taxon>
        <taxon>Cercospora</taxon>
    </lineage>
</organism>
<feature type="region of interest" description="Disordered" evidence="2">
    <location>
        <begin position="209"/>
        <end position="242"/>
    </location>
</feature>
<feature type="compositionally biased region" description="Polar residues" evidence="2">
    <location>
        <begin position="509"/>
        <end position="520"/>
    </location>
</feature>
<dbReference type="InterPro" id="IPR059215">
    <property type="entry name" value="BRCT2_TopBP1-like"/>
</dbReference>
<evidence type="ECO:0000259" key="3">
    <source>
        <dbReference type="PROSITE" id="PS50172"/>
    </source>
</evidence>
<evidence type="ECO:0000256" key="1">
    <source>
        <dbReference type="ARBA" id="ARBA00022737"/>
    </source>
</evidence>
<dbReference type="EMBL" id="CP134186">
    <property type="protein sequence ID" value="WPB00041.1"/>
    <property type="molecule type" value="Genomic_DNA"/>
</dbReference>
<keyword evidence="1" id="KW-0677">Repeat</keyword>
<feature type="compositionally biased region" description="Polar residues" evidence="2">
    <location>
        <begin position="559"/>
        <end position="570"/>
    </location>
</feature>
<feature type="domain" description="BRCT" evidence="3">
    <location>
        <begin position="7"/>
        <end position="80"/>
    </location>
</feature>
<feature type="region of interest" description="Disordered" evidence="2">
    <location>
        <begin position="763"/>
        <end position="794"/>
    </location>
</feature>
<evidence type="ECO:0000256" key="2">
    <source>
        <dbReference type="SAM" id="MobiDB-lite"/>
    </source>
</evidence>
<dbReference type="SMART" id="SM00292">
    <property type="entry name" value="BRCT"/>
    <property type="match status" value="4"/>
</dbReference>
<dbReference type="OrthoDB" id="251770at2759"/>
<dbReference type="PROSITE" id="PS50172">
    <property type="entry name" value="BRCT"/>
    <property type="match status" value="4"/>
</dbReference>
<dbReference type="GO" id="GO:0033314">
    <property type="term" value="P:mitotic DNA replication checkpoint signaling"/>
    <property type="evidence" value="ECO:0007669"/>
    <property type="project" value="TreeGrafter"/>
</dbReference>
<dbReference type="GO" id="GO:0007095">
    <property type="term" value="P:mitotic G2 DNA damage checkpoint signaling"/>
    <property type="evidence" value="ECO:0007669"/>
    <property type="project" value="TreeGrafter"/>
</dbReference>
<dbReference type="PANTHER" id="PTHR13561:SF20">
    <property type="entry name" value="DNA TOPOISOMERASE 2-BINDING PROTEIN 1"/>
    <property type="match status" value="1"/>
</dbReference>
<feature type="compositionally biased region" description="Polar residues" evidence="2">
    <location>
        <begin position="685"/>
        <end position="694"/>
    </location>
</feature>
<keyword evidence="7" id="KW-1185">Reference proteome</keyword>
<evidence type="ECO:0000313" key="4">
    <source>
        <dbReference type="EMBL" id="PIB00124.1"/>
    </source>
</evidence>
<feature type="region of interest" description="Disordered" evidence="2">
    <location>
        <begin position="509"/>
        <end position="577"/>
    </location>
</feature>
<feature type="domain" description="BRCT" evidence="3">
    <location>
        <begin position="408"/>
        <end position="498"/>
    </location>
</feature>
<accession>A0A2G5I6K5</accession>
<protein>
    <submittedName>
        <fullName evidence="4">S-M checkpoint control protein rad4</fullName>
    </submittedName>
</protein>
<feature type="compositionally biased region" description="Basic and acidic residues" evidence="2">
    <location>
        <begin position="525"/>
        <end position="538"/>
    </location>
</feature>
<dbReference type="Gene3D" id="3.40.50.10190">
    <property type="entry name" value="BRCT domain"/>
    <property type="match status" value="4"/>
</dbReference>
<dbReference type="EMBL" id="LKMD01000101">
    <property type="protein sequence ID" value="PIB00124.1"/>
    <property type="molecule type" value="Genomic_DNA"/>
</dbReference>
<dbReference type="GO" id="GO:0006270">
    <property type="term" value="P:DNA replication initiation"/>
    <property type="evidence" value="ECO:0007669"/>
    <property type="project" value="TreeGrafter"/>
</dbReference>
<evidence type="ECO:0000313" key="5">
    <source>
        <dbReference type="EMBL" id="WPB00041.1"/>
    </source>
</evidence>
<feature type="region of interest" description="Disordered" evidence="2">
    <location>
        <begin position="600"/>
        <end position="694"/>
    </location>
</feature>
<dbReference type="PANTHER" id="PTHR13561">
    <property type="entry name" value="DNA REPLICATION REGULATOR DPB11-RELATED"/>
    <property type="match status" value="1"/>
</dbReference>
<dbReference type="SUPFAM" id="SSF52113">
    <property type="entry name" value="BRCT domain"/>
    <property type="match status" value="4"/>
</dbReference>
<proteinExistence type="predicted"/>
<dbReference type="AlphaFoldDB" id="A0A2G5I6K5"/>
<dbReference type="CDD" id="cd17731">
    <property type="entry name" value="BRCT_TopBP1_rpt2_like"/>
    <property type="match status" value="1"/>
</dbReference>
<feature type="domain" description="BRCT" evidence="3">
    <location>
        <begin position="304"/>
        <end position="401"/>
    </location>
</feature>
<name>A0A2G5I6K5_CERBT</name>
<dbReference type="Proteomes" id="UP000230605">
    <property type="component" value="Chromosome 3"/>
</dbReference>
<reference evidence="4 6" key="1">
    <citation type="submission" date="2015-10" db="EMBL/GenBank/DDBJ databases">
        <title>The cercosporin biosynthetic gene cluster was horizontally transferred to several fungal lineages and shown to be expanded in Cercospora beticola based on microsynteny with recipient genomes.</title>
        <authorList>
            <person name="De Jonge R."/>
            <person name="Ebert M.K."/>
            <person name="Suttle J.C."/>
            <person name="Jurick Ii W.M."/>
            <person name="Secor G.A."/>
            <person name="Thomma B.P."/>
            <person name="Van De Peer Y."/>
            <person name="Bolton M.D."/>
        </authorList>
    </citation>
    <scope>NUCLEOTIDE SEQUENCE [LARGE SCALE GENOMIC DNA]</scope>
    <source>
        <strain evidence="4 6">09-40</strain>
    </source>
</reference>
<reference evidence="5 7" key="2">
    <citation type="submission" date="2023-09" db="EMBL/GenBank/DDBJ databases">
        <title>Complete-Gapless Cercospora beticola genome.</title>
        <authorList>
            <person name="Wyatt N.A."/>
            <person name="Spanner R.E."/>
            <person name="Bolton M.D."/>
        </authorList>
    </citation>
    <scope>NUCLEOTIDE SEQUENCE [LARGE SCALE GENOMIC DNA]</scope>
    <source>
        <strain evidence="5">Cb09-40</strain>
    </source>
</reference>
<feature type="domain" description="BRCT" evidence="3">
    <location>
        <begin position="102"/>
        <end position="191"/>
    </location>
</feature>
<gene>
    <name evidence="4" type="ORF">CB0940_02888</name>
    <name evidence="5" type="ORF">RHO25_004660</name>
</gene>